<gene>
    <name evidence="1" type="ORF">RAJCM14343_2059</name>
</gene>
<accession>A0ABQ0YJR3</accession>
<evidence type="ECO:0000313" key="1">
    <source>
        <dbReference type="EMBL" id="GES36806.1"/>
    </source>
</evidence>
<dbReference type="Proteomes" id="UP000325466">
    <property type="component" value="Unassembled WGS sequence"/>
</dbReference>
<name>A0ABQ0YJR3_9NOCA</name>
<protein>
    <submittedName>
        <fullName evidence="1">Uncharacterized protein</fullName>
    </submittedName>
</protein>
<proteinExistence type="predicted"/>
<comment type="caution">
    <text evidence="1">The sequence shown here is derived from an EMBL/GenBank/DDBJ whole genome shotgun (WGS) entry which is preliminary data.</text>
</comment>
<dbReference type="EMBL" id="BLAH01000076">
    <property type="protein sequence ID" value="GES36806.1"/>
    <property type="molecule type" value="Genomic_DNA"/>
</dbReference>
<reference evidence="1 2" key="1">
    <citation type="journal article" date="2018" name="Biodegradation">
        <title>1,4-Dioxane degradation characteristics of Rhodococcus aetherivorans JCM 14343.</title>
        <authorList>
            <person name="Inoue D."/>
            <person name="Tsunoda T."/>
            <person name="Yamamoto N."/>
            <person name="Ike M."/>
            <person name="Sei K."/>
        </authorList>
    </citation>
    <scope>NUCLEOTIDE SEQUENCE [LARGE SCALE GENOMIC DNA]</scope>
    <source>
        <strain evidence="1 2">JCM 14343</strain>
    </source>
</reference>
<sequence length="59" mass="6465">MFVEGTDRCAPCFDELGQKGKQALHAIPEFRFAHPRLHTHSTLPADVLPPVDGNRATPA</sequence>
<keyword evidence="2" id="KW-1185">Reference proteome</keyword>
<organism evidence="1 2">
    <name type="scientific">Rhodococcus aetherivorans</name>
    <dbReference type="NCBI Taxonomy" id="191292"/>
    <lineage>
        <taxon>Bacteria</taxon>
        <taxon>Bacillati</taxon>
        <taxon>Actinomycetota</taxon>
        <taxon>Actinomycetes</taxon>
        <taxon>Mycobacteriales</taxon>
        <taxon>Nocardiaceae</taxon>
        <taxon>Rhodococcus</taxon>
    </lineage>
</organism>
<evidence type="ECO:0000313" key="2">
    <source>
        <dbReference type="Proteomes" id="UP000325466"/>
    </source>
</evidence>